<evidence type="ECO:0000256" key="3">
    <source>
        <dbReference type="ARBA" id="ARBA00023239"/>
    </source>
</evidence>
<reference evidence="7" key="1">
    <citation type="submission" date="2023-12" db="EMBL/GenBank/DDBJ databases">
        <title>Fervidustalea candida gen. nov., sp. nov., a novel member of the family Paenibacillaceae isolated from a geothermal area.</title>
        <authorList>
            <person name="Li W.-J."/>
            <person name="Jiao J.-Y."/>
            <person name="Chen Y."/>
        </authorList>
    </citation>
    <scope>NUCLEOTIDE SEQUENCE</scope>
    <source>
        <strain evidence="7">SYSU GA230002</strain>
    </source>
</reference>
<dbReference type="SUPFAM" id="SSF51569">
    <property type="entry name" value="Aldolase"/>
    <property type="match status" value="1"/>
</dbReference>
<comment type="pathway">
    <text evidence="6">Carbohydrate degradation; 2-deoxy-D-ribose 1-phosphate degradation; D-glyceraldehyde 3-phosphate and acetaldehyde from 2-deoxy-alpha-D-ribose 1-phosphate: step 2/2.</text>
</comment>
<gene>
    <name evidence="6 7" type="primary">deoC</name>
    <name evidence="7" type="ORF">VF724_03400</name>
</gene>
<dbReference type="GO" id="GO:0004139">
    <property type="term" value="F:deoxyribose-phosphate aldolase activity"/>
    <property type="evidence" value="ECO:0007669"/>
    <property type="project" value="UniProtKB-EC"/>
</dbReference>
<comment type="similarity">
    <text evidence="1 6">Belongs to the DeoC/FbaB aldolase family. DeoC type 1 subfamily.</text>
</comment>
<evidence type="ECO:0000256" key="4">
    <source>
        <dbReference type="ARBA" id="ARBA00023270"/>
    </source>
</evidence>
<comment type="subcellular location">
    <subcellularLocation>
        <location evidence="6">Cytoplasm</location>
    </subcellularLocation>
</comment>
<dbReference type="SMART" id="SM01133">
    <property type="entry name" value="DeoC"/>
    <property type="match status" value="1"/>
</dbReference>
<evidence type="ECO:0000313" key="7">
    <source>
        <dbReference type="EMBL" id="MEB3100700.1"/>
    </source>
</evidence>
<dbReference type="InterPro" id="IPR013785">
    <property type="entry name" value="Aldolase_TIM"/>
</dbReference>
<feature type="active site" description="Proton donor/acceptor" evidence="6">
    <location>
        <position position="94"/>
    </location>
</feature>
<evidence type="ECO:0000256" key="5">
    <source>
        <dbReference type="ARBA" id="ARBA00048791"/>
    </source>
</evidence>
<feature type="active site" description="Proton donor/acceptor" evidence="6">
    <location>
        <position position="186"/>
    </location>
</feature>
<evidence type="ECO:0000256" key="6">
    <source>
        <dbReference type="HAMAP-Rule" id="MF_00114"/>
    </source>
</evidence>
<dbReference type="CDD" id="cd00959">
    <property type="entry name" value="DeoC"/>
    <property type="match status" value="1"/>
</dbReference>
<organism evidence="7 8">
    <name type="scientific">Ferviditalea candida</name>
    <dbReference type="NCBI Taxonomy" id="3108399"/>
    <lineage>
        <taxon>Bacteria</taxon>
        <taxon>Bacillati</taxon>
        <taxon>Bacillota</taxon>
        <taxon>Bacilli</taxon>
        <taxon>Bacillales</taxon>
        <taxon>Paenibacillaceae</taxon>
        <taxon>Ferviditalea</taxon>
    </lineage>
</organism>
<comment type="function">
    <text evidence="6">Catalyzes a reversible aldol reaction between acetaldehyde and D-glyceraldehyde 3-phosphate to generate 2-deoxy-D-ribose 5-phosphate.</text>
</comment>
<dbReference type="EC" id="4.1.2.4" evidence="6"/>
<evidence type="ECO:0000256" key="2">
    <source>
        <dbReference type="ARBA" id="ARBA00022490"/>
    </source>
</evidence>
<proteinExistence type="inferred from homology"/>
<evidence type="ECO:0000256" key="1">
    <source>
        <dbReference type="ARBA" id="ARBA00010936"/>
    </source>
</evidence>
<dbReference type="Gene3D" id="3.20.20.70">
    <property type="entry name" value="Aldolase class I"/>
    <property type="match status" value="1"/>
</dbReference>
<dbReference type="InterPro" id="IPR002915">
    <property type="entry name" value="DeoC/FbaB/LacD_aldolase"/>
</dbReference>
<accession>A0ABU5ZDX3</accession>
<dbReference type="InterPro" id="IPR011343">
    <property type="entry name" value="DeoC"/>
</dbReference>
<dbReference type="EMBL" id="JAYJLD010000003">
    <property type="protein sequence ID" value="MEB3100700.1"/>
    <property type="molecule type" value="Genomic_DNA"/>
</dbReference>
<keyword evidence="3 6" id="KW-0456">Lyase</keyword>
<keyword evidence="2 6" id="KW-0963">Cytoplasm</keyword>
<dbReference type="HAMAP" id="MF_00114">
    <property type="entry name" value="DeoC_type1"/>
    <property type="match status" value="1"/>
</dbReference>
<feature type="active site" description="Schiff-base intermediate with acetaldehyde" evidence="6">
    <location>
        <position position="157"/>
    </location>
</feature>
<comment type="caution">
    <text evidence="7">The sequence shown here is derived from an EMBL/GenBank/DDBJ whole genome shotgun (WGS) entry which is preliminary data.</text>
</comment>
<dbReference type="RefSeq" id="WP_371752813.1">
    <property type="nucleotide sequence ID" value="NZ_JAYJLD010000003.1"/>
</dbReference>
<sequence length="226" mass="23556">MSSGAIPINRYIDHTCLKPDAIGKTIESLCLEAIHYGFYSVCVNSFWVPRCSEVLAGTGVKICAVGGFPLGANLSGVKAFEAVKAAEAGAAEIDMVMNVGLMLEGDFDGVKRDIAEVVRAVKGQADVKVILETGLLNDEQKRIACRLAAEAGAAFVKTSTGFGPEGATVEDVRLMRSEVPDNVAVKASGGIRDLSAALRMIEAGASRLGTSSGIAIVKGMEGTGRY</sequence>
<dbReference type="Pfam" id="PF01791">
    <property type="entry name" value="DeoC"/>
    <property type="match status" value="1"/>
</dbReference>
<keyword evidence="4 6" id="KW-0704">Schiff base</keyword>
<dbReference type="InterPro" id="IPR028581">
    <property type="entry name" value="DeoC_typeI"/>
</dbReference>
<name>A0ABU5ZDX3_9BACL</name>
<dbReference type="NCBIfam" id="TIGR00126">
    <property type="entry name" value="deoC"/>
    <property type="match status" value="1"/>
</dbReference>
<protein>
    <recommendedName>
        <fullName evidence="6">Deoxyribose-phosphate aldolase</fullName>
        <shortName evidence="6">DERA</shortName>
        <ecNumber evidence="6">4.1.2.4</ecNumber>
    </recommendedName>
    <alternativeName>
        <fullName evidence="6">2-deoxy-D-ribose 5-phosphate aldolase</fullName>
    </alternativeName>
    <alternativeName>
        <fullName evidence="6">Phosphodeoxyriboaldolase</fullName>
        <shortName evidence="6">Deoxyriboaldolase</shortName>
    </alternativeName>
</protein>
<dbReference type="PANTHER" id="PTHR10889:SF1">
    <property type="entry name" value="DEOXYRIBOSE-PHOSPHATE ALDOLASE"/>
    <property type="match status" value="1"/>
</dbReference>
<dbReference type="PIRSF" id="PIRSF001357">
    <property type="entry name" value="DeoC"/>
    <property type="match status" value="1"/>
</dbReference>
<dbReference type="Proteomes" id="UP001310386">
    <property type="component" value="Unassembled WGS sequence"/>
</dbReference>
<evidence type="ECO:0000313" key="8">
    <source>
        <dbReference type="Proteomes" id="UP001310386"/>
    </source>
</evidence>
<dbReference type="PANTHER" id="PTHR10889">
    <property type="entry name" value="DEOXYRIBOSE-PHOSPHATE ALDOLASE"/>
    <property type="match status" value="1"/>
</dbReference>
<keyword evidence="8" id="KW-1185">Reference proteome</keyword>
<comment type="catalytic activity">
    <reaction evidence="5 6">
        <text>2-deoxy-D-ribose 5-phosphate = D-glyceraldehyde 3-phosphate + acetaldehyde</text>
        <dbReference type="Rhea" id="RHEA:12821"/>
        <dbReference type="ChEBI" id="CHEBI:15343"/>
        <dbReference type="ChEBI" id="CHEBI:59776"/>
        <dbReference type="ChEBI" id="CHEBI:62877"/>
        <dbReference type="EC" id="4.1.2.4"/>
    </reaction>
</comment>